<dbReference type="InterPro" id="IPR006612">
    <property type="entry name" value="THAP_Znf"/>
</dbReference>
<accession>A0A6J1Q8C3</accession>
<evidence type="ECO:0000259" key="6">
    <source>
        <dbReference type="PROSITE" id="PS50950"/>
    </source>
</evidence>
<keyword evidence="1" id="KW-0479">Metal-binding</keyword>
<dbReference type="SUPFAM" id="SSF57716">
    <property type="entry name" value="Glucocorticoid receptor-like (DNA-binding domain)"/>
    <property type="match status" value="1"/>
</dbReference>
<dbReference type="OrthoDB" id="7677610at2759"/>
<protein>
    <submittedName>
        <fullName evidence="8">THAP domain-containing protein 11-like</fullName>
    </submittedName>
</protein>
<dbReference type="InterPro" id="IPR052224">
    <property type="entry name" value="THAP_domain_protein"/>
</dbReference>
<dbReference type="RefSeq" id="XP_024878464.1">
    <property type="nucleotide sequence ID" value="XM_025022696.1"/>
</dbReference>
<dbReference type="GO" id="GO:0008270">
    <property type="term" value="F:zinc ion binding"/>
    <property type="evidence" value="ECO:0007669"/>
    <property type="project" value="UniProtKB-KW"/>
</dbReference>
<proteinExistence type="predicted"/>
<keyword evidence="7" id="KW-1185">Reference proteome</keyword>
<feature type="domain" description="THAP-type" evidence="6">
    <location>
        <begin position="8"/>
        <end position="92"/>
    </location>
</feature>
<keyword evidence="3" id="KW-0862">Zinc</keyword>
<keyword evidence="2 5" id="KW-0863">Zinc-finger</keyword>
<evidence type="ECO:0000313" key="7">
    <source>
        <dbReference type="Proteomes" id="UP000504618"/>
    </source>
</evidence>
<dbReference type="Pfam" id="PF05485">
    <property type="entry name" value="THAP"/>
    <property type="match status" value="1"/>
</dbReference>
<evidence type="ECO:0000256" key="5">
    <source>
        <dbReference type="PROSITE-ProRule" id="PRU00309"/>
    </source>
</evidence>
<dbReference type="GeneID" id="112458877"/>
<name>A0A6J1Q8C3_9HYME</name>
<dbReference type="SMART" id="SM00980">
    <property type="entry name" value="THAP"/>
    <property type="match status" value="1"/>
</dbReference>
<evidence type="ECO:0000256" key="2">
    <source>
        <dbReference type="ARBA" id="ARBA00022771"/>
    </source>
</evidence>
<dbReference type="PROSITE" id="PS50950">
    <property type="entry name" value="ZF_THAP"/>
    <property type="match status" value="1"/>
</dbReference>
<evidence type="ECO:0000313" key="8">
    <source>
        <dbReference type="RefSeq" id="XP_024878464.1"/>
    </source>
</evidence>
<evidence type="ECO:0000256" key="3">
    <source>
        <dbReference type="ARBA" id="ARBA00022833"/>
    </source>
</evidence>
<feature type="non-terminal residue" evidence="8">
    <location>
        <position position="173"/>
    </location>
</feature>
<keyword evidence="4 5" id="KW-0238">DNA-binding</keyword>
<dbReference type="PANTHER" id="PTHR46927:SF3">
    <property type="entry name" value="THAP-TYPE DOMAIN-CONTAINING PROTEIN"/>
    <property type="match status" value="1"/>
</dbReference>
<organism evidence="7 8">
    <name type="scientific">Temnothorax curvispinosus</name>
    <dbReference type="NCBI Taxonomy" id="300111"/>
    <lineage>
        <taxon>Eukaryota</taxon>
        <taxon>Metazoa</taxon>
        <taxon>Ecdysozoa</taxon>
        <taxon>Arthropoda</taxon>
        <taxon>Hexapoda</taxon>
        <taxon>Insecta</taxon>
        <taxon>Pterygota</taxon>
        <taxon>Neoptera</taxon>
        <taxon>Endopterygota</taxon>
        <taxon>Hymenoptera</taxon>
        <taxon>Apocrita</taxon>
        <taxon>Aculeata</taxon>
        <taxon>Formicoidea</taxon>
        <taxon>Formicidae</taxon>
        <taxon>Myrmicinae</taxon>
        <taxon>Temnothorax</taxon>
    </lineage>
</organism>
<dbReference type="GO" id="GO:0003677">
    <property type="term" value="F:DNA binding"/>
    <property type="evidence" value="ECO:0007669"/>
    <property type="project" value="UniProtKB-UniRule"/>
</dbReference>
<sequence>MSSAEKKNSNNCCCVVGCKNTRKNTKNVRFYSFPNRPWEIERKKKWITVVRRLTKDGKPWMPTKNSTICSIHFVGGVKSDNPGNEAFCPTIFPPICRKKTSVNSDRAKRLEARRKNVEALCASSSDYDIDVSNHCHSVPSITVETNEIGIQTDASYVVEEDDVPSIIFCSIDS</sequence>
<dbReference type="PANTHER" id="PTHR46927">
    <property type="entry name" value="AGAP005574-PA"/>
    <property type="match status" value="1"/>
</dbReference>
<dbReference type="Proteomes" id="UP000504618">
    <property type="component" value="Unplaced"/>
</dbReference>
<evidence type="ECO:0000256" key="1">
    <source>
        <dbReference type="ARBA" id="ARBA00022723"/>
    </source>
</evidence>
<evidence type="ECO:0000256" key="4">
    <source>
        <dbReference type="ARBA" id="ARBA00023125"/>
    </source>
</evidence>
<reference evidence="8" key="1">
    <citation type="submission" date="2025-08" db="UniProtKB">
        <authorList>
            <consortium name="RefSeq"/>
        </authorList>
    </citation>
    <scope>IDENTIFICATION</scope>
    <source>
        <tissue evidence="8">Whole body</tissue>
    </source>
</reference>
<dbReference type="AlphaFoldDB" id="A0A6J1Q8C3"/>
<gene>
    <name evidence="8" type="primary">LOC112458877</name>
</gene>